<keyword evidence="1" id="KW-0312">Gluconeogenesis</keyword>
<keyword evidence="2" id="KW-0324">Glycolysis</keyword>
<dbReference type="InterPro" id="IPR001672">
    <property type="entry name" value="G6P_Isomerase"/>
</dbReference>
<dbReference type="PANTHER" id="PTHR11469">
    <property type="entry name" value="GLUCOSE-6-PHOSPHATE ISOMERASE"/>
    <property type="match status" value="1"/>
</dbReference>
<organism evidence="4 5">
    <name type="scientific">Cinchona calisaya</name>
    <dbReference type="NCBI Taxonomy" id="153742"/>
    <lineage>
        <taxon>Eukaryota</taxon>
        <taxon>Viridiplantae</taxon>
        <taxon>Streptophyta</taxon>
        <taxon>Embryophyta</taxon>
        <taxon>Tracheophyta</taxon>
        <taxon>Spermatophyta</taxon>
        <taxon>Magnoliopsida</taxon>
        <taxon>eudicotyledons</taxon>
        <taxon>Gunneridae</taxon>
        <taxon>Pentapetalae</taxon>
        <taxon>asterids</taxon>
        <taxon>lamiids</taxon>
        <taxon>Gentianales</taxon>
        <taxon>Rubiaceae</taxon>
        <taxon>Cinchonoideae</taxon>
        <taxon>Cinchoneae</taxon>
        <taxon>Cinchona</taxon>
    </lineage>
</organism>
<dbReference type="GO" id="GO:0016853">
    <property type="term" value="F:isomerase activity"/>
    <property type="evidence" value="ECO:0007669"/>
    <property type="project" value="UniProtKB-KW"/>
</dbReference>
<dbReference type="PANTHER" id="PTHR11469:SF1">
    <property type="entry name" value="GLUCOSE-6-PHOSPHATE ISOMERASE"/>
    <property type="match status" value="1"/>
</dbReference>
<gene>
    <name evidence="4" type="ORF">ACH5RR_024804</name>
</gene>
<dbReference type="Gene3D" id="3.40.50.10490">
    <property type="entry name" value="Glucose-6-phosphate isomerase like protein, domain 1"/>
    <property type="match status" value="1"/>
</dbReference>
<comment type="caution">
    <text evidence="4">The sequence shown here is derived from an EMBL/GenBank/DDBJ whole genome shotgun (WGS) entry which is preliminary data.</text>
</comment>
<dbReference type="SUPFAM" id="SSF53697">
    <property type="entry name" value="SIS domain"/>
    <property type="match status" value="1"/>
</dbReference>
<dbReference type="InterPro" id="IPR046348">
    <property type="entry name" value="SIS_dom_sf"/>
</dbReference>
<dbReference type="Proteomes" id="UP001630127">
    <property type="component" value="Unassembled WGS sequence"/>
</dbReference>
<dbReference type="AlphaFoldDB" id="A0ABD2Z1Y4"/>
<keyword evidence="5" id="KW-1185">Reference proteome</keyword>
<sequence length="115" mass="12108">MLKKRLTGCSMGSGTLCSWGFAVIKSDGKNVVPDVWTVLDKIREFSESVCSGAWEGDTGKPLKDVAAIGIGASFLGPLFLHTALQTDPKSIESAGGRQLHLLCSLKKGLAECGVI</sequence>
<keyword evidence="3" id="KW-0413">Isomerase</keyword>
<dbReference type="EMBL" id="JBJUIK010000011">
    <property type="protein sequence ID" value="KAL3512087.1"/>
    <property type="molecule type" value="Genomic_DNA"/>
</dbReference>
<evidence type="ECO:0000313" key="4">
    <source>
        <dbReference type="EMBL" id="KAL3512087.1"/>
    </source>
</evidence>
<evidence type="ECO:0000256" key="1">
    <source>
        <dbReference type="ARBA" id="ARBA00022432"/>
    </source>
</evidence>
<dbReference type="PROSITE" id="PS51463">
    <property type="entry name" value="P_GLUCOSE_ISOMERASE_3"/>
    <property type="match status" value="1"/>
</dbReference>
<protein>
    <submittedName>
        <fullName evidence="4">Uncharacterized protein</fullName>
    </submittedName>
</protein>
<proteinExistence type="predicted"/>
<dbReference type="GO" id="GO:0006096">
    <property type="term" value="P:glycolytic process"/>
    <property type="evidence" value="ECO:0007669"/>
    <property type="project" value="UniProtKB-KW"/>
</dbReference>
<evidence type="ECO:0000256" key="2">
    <source>
        <dbReference type="ARBA" id="ARBA00023152"/>
    </source>
</evidence>
<evidence type="ECO:0000256" key="3">
    <source>
        <dbReference type="ARBA" id="ARBA00023235"/>
    </source>
</evidence>
<evidence type="ECO:0000313" key="5">
    <source>
        <dbReference type="Proteomes" id="UP001630127"/>
    </source>
</evidence>
<name>A0ABD2Z1Y4_9GENT</name>
<reference evidence="4 5" key="1">
    <citation type="submission" date="2024-11" db="EMBL/GenBank/DDBJ databases">
        <title>A near-complete genome assembly of Cinchona calisaya.</title>
        <authorList>
            <person name="Lian D.C."/>
            <person name="Zhao X.W."/>
            <person name="Wei L."/>
        </authorList>
    </citation>
    <scope>NUCLEOTIDE SEQUENCE [LARGE SCALE GENOMIC DNA]</scope>
    <source>
        <tissue evidence="4">Nenye</tissue>
    </source>
</reference>
<accession>A0ABD2Z1Y4</accession>
<dbReference type="GO" id="GO:0006094">
    <property type="term" value="P:gluconeogenesis"/>
    <property type="evidence" value="ECO:0007669"/>
    <property type="project" value="UniProtKB-KW"/>
</dbReference>
<dbReference type="Pfam" id="PF00342">
    <property type="entry name" value="PGI"/>
    <property type="match status" value="1"/>
</dbReference>